<organism evidence="1 2">
    <name type="scientific">Thermoproteus sp. AZ2</name>
    <dbReference type="NCBI Taxonomy" id="1609232"/>
    <lineage>
        <taxon>Archaea</taxon>
        <taxon>Thermoproteota</taxon>
        <taxon>Thermoprotei</taxon>
        <taxon>Thermoproteales</taxon>
        <taxon>Thermoproteaceae</taxon>
        <taxon>Thermoproteus</taxon>
    </lineage>
</organism>
<protein>
    <submittedName>
        <fullName evidence="1">Uncharacterized protein</fullName>
    </submittedName>
</protein>
<comment type="caution">
    <text evidence="1">The sequence shown here is derived from an EMBL/GenBank/DDBJ whole genome shotgun (WGS) entry which is preliminary data.</text>
</comment>
<dbReference type="EMBL" id="JZWT02000022">
    <property type="protein sequence ID" value="MFB6491152.1"/>
    <property type="molecule type" value="Genomic_DNA"/>
</dbReference>
<reference evidence="1" key="1">
    <citation type="submission" date="2024-07" db="EMBL/GenBank/DDBJ databases">
        <title>Metagenome and Metagenome-Assembled Genomes of Archaea from a hot spring from the geothermal field of Los Azufres, Mexico.</title>
        <authorList>
            <person name="Marin-Paredes R."/>
            <person name="Martinez-Romero E."/>
            <person name="Servin-Garciduenas L.E."/>
        </authorList>
    </citation>
    <scope>NUCLEOTIDE SEQUENCE</scope>
</reference>
<proteinExistence type="predicted"/>
<evidence type="ECO:0000313" key="2">
    <source>
        <dbReference type="Proteomes" id="UP000033636"/>
    </source>
</evidence>
<evidence type="ECO:0000313" key="1">
    <source>
        <dbReference type="EMBL" id="MFB6491152.1"/>
    </source>
</evidence>
<sequence>MRVLALALLCLGALALAASTYSISWNNESLAIYILPNTITVNGTSLNITNVDSYLWFPLPQSPPARAYVGIQYPASGCSYTPAPTSFSLSCQTNQYVSLVYVAAPGYSIYCDQQPLSSISRGLIHQEEFNILRLNCRLVAGSVSVALPNAYEAVFIALNSATVALSIAASFFLLIGVIKRRGVEASSR</sequence>
<accession>A0ACC6V2I9</accession>
<gene>
    <name evidence="1" type="ORF">TU35_007955</name>
</gene>
<name>A0ACC6V2I9_9CREN</name>
<dbReference type="Proteomes" id="UP000033636">
    <property type="component" value="Unassembled WGS sequence"/>
</dbReference>